<keyword evidence="1" id="KW-1133">Transmembrane helix</keyword>
<protein>
    <submittedName>
        <fullName evidence="2">Uncharacterized protein</fullName>
    </submittedName>
</protein>
<evidence type="ECO:0000256" key="1">
    <source>
        <dbReference type="SAM" id="Phobius"/>
    </source>
</evidence>
<evidence type="ECO:0000313" key="3">
    <source>
        <dbReference type="Proteomes" id="UP000222639"/>
    </source>
</evidence>
<feature type="transmembrane region" description="Helical" evidence="1">
    <location>
        <begin position="6"/>
        <end position="28"/>
    </location>
</feature>
<accession>A0A220YL82</accession>
<proteinExistence type="predicted"/>
<evidence type="ECO:0000313" key="2">
    <source>
        <dbReference type="EMBL" id="ASL24426.1"/>
    </source>
</evidence>
<name>A0A220YL82_9CAUD</name>
<gene>
    <name evidence="2" type="ORF">vBAspPH44_43</name>
</gene>
<keyword evidence="1" id="KW-0472">Membrane</keyword>
<keyword evidence="1" id="KW-0812">Transmembrane</keyword>
<reference evidence="3" key="1">
    <citation type="submission" date="2017-06" db="EMBL/GenBank/DDBJ databases">
        <title>Complete genome sequence of Alteromonas virus vB_AspP-H4/4.</title>
        <authorList>
            <person name="Kallies R."/>
        </authorList>
    </citation>
    <scope>NUCLEOTIDE SEQUENCE [LARGE SCALE GENOMIC DNA]</scope>
</reference>
<dbReference type="Proteomes" id="UP000222639">
    <property type="component" value="Segment"/>
</dbReference>
<dbReference type="EMBL" id="MF278336">
    <property type="protein sequence ID" value="ASL24426.1"/>
    <property type="molecule type" value="Genomic_DNA"/>
</dbReference>
<sequence>MEIDALVVIGAALSALVTFVLGYIGWILRRLHTKVEDSVSREEVTAMLEAARLINTQDLSSVKEDTRSMAESVVVAVKNLESRLDDLMLHLMNQRNSK</sequence>
<organism evidence="2 3">
    <name type="scientific">Alteromonas phage vB_AspP-H4/4</name>
    <dbReference type="NCBI Taxonomy" id="2928692"/>
    <lineage>
        <taxon>Viruses</taxon>
        <taxon>Duplodnaviria</taxon>
        <taxon>Heunggongvirae</taxon>
        <taxon>Uroviricota</taxon>
        <taxon>Caudoviricetes</taxon>
        <taxon>Autographivirales</taxon>
        <taxon>Foturvirus</taxon>
        <taxon>Foturvirus H44</taxon>
    </lineage>
</organism>
<keyword evidence="3" id="KW-1185">Reference proteome</keyword>